<keyword evidence="4 13" id="KW-0963">Cytoplasm</keyword>
<accession>K1JWR0</accession>
<evidence type="ECO:0000256" key="8">
    <source>
        <dbReference type="ARBA" id="ARBA00023098"/>
    </source>
</evidence>
<dbReference type="STRING" id="742823.HMPREF9465_00288"/>
<feature type="active site" evidence="13">
    <location>
        <position position="283"/>
    </location>
</feature>
<comment type="catalytic activity">
    <reaction evidence="12">
        <text>malonyl-[ACP] + acetyl-CoA + H(+) = 3-oxobutanoyl-[ACP] + CO2 + CoA</text>
        <dbReference type="Rhea" id="RHEA:12080"/>
        <dbReference type="Rhea" id="RHEA-COMP:9623"/>
        <dbReference type="Rhea" id="RHEA-COMP:9625"/>
        <dbReference type="ChEBI" id="CHEBI:15378"/>
        <dbReference type="ChEBI" id="CHEBI:16526"/>
        <dbReference type="ChEBI" id="CHEBI:57287"/>
        <dbReference type="ChEBI" id="CHEBI:57288"/>
        <dbReference type="ChEBI" id="CHEBI:78449"/>
        <dbReference type="ChEBI" id="CHEBI:78450"/>
        <dbReference type="EC" id="2.3.1.180"/>
    </reaction>
    <physiologicalReaction direction="left-to-right" evidence="12">
        <dbReference type="Rhea" id="RHEA:12081"/>
    </physiologicalReaction>
</comment>
<dbReference type="PANTHER" id="PTHR34069">
    <property type="entry name" value="3-OXOACYL-[ACYL-CARRIER-PROTEIN] SYNTHASE 3"/>
    <property type="match status" value="1"/>
</dbReference>
<evidence type="ECO:0000256" key="10">
    <source>
        <dbReference type="ARBA" id="ARBA00023268"/>
    </source>
</evidence>
<dbReference type="GO" id="GO:0006633">
    <property type="term" value="P:fatty acid biosynthetic process"/>
    <property type="evidence" value="ECO:0007669"/>
    <property type="project" value="UniProtKB-UniRule"/>
</dbReference>
<dbReference type="InterPro" id="IPR004655">
    <property type="entry name" value="FabH"/>
</dbReference>
<name>K1JWR0_9BURK</name>
<sequence>MYSRVLGTGSALPKRIVTNGEFAAMLARDGIETSDEWIRTRTGIESRHFADEAEGETTSSLAVAAARRALEAANVETSEIDLIIVATTTPDMVFPSVACRVQAALGARGCAAFDVQAVCAGFIYALNAADAMLRAGPYRAAIVIGAEVMSRVLDMKDRSTCVLFGDGAGAVVLKASSDPGILAARMYADGDYGEKVLSLTASLNHGVISGDPYIRMDGRQVFRLAVEGLVGSAREVADLACVHTEDVALFVPHQANLRIMTMVAAKLGIPEERMVRTVAEHGNTSAASVPLALDRAVRAGMVKPGELVLLQGVGAGMAWGSALIRW</sequence>
<dbReference type="eggNOG" id="COG0332">
    <property type="taxonomic scope" value="Bacteria"/>
</dbReference>
<keyword evidence="5 13" id="KW-0444">Lipid biosynthesis</keyword>
<dbReference type="OrthoDB" id="9815506at2"/>
<comment type="domain">
    <text evidence="13">The last Arg residue of the ACP-binding site is essential for the weak association between ACP/AcpP and FabH.</text>
</comment>
<dbReference type="GO" id="GO:0004315">
    <property type="term" value="F:3-oxoacyl-[acyl-carrier-protein] synthase activity"/>
    <property type="evidence" value="ECO:0007669"/>
    <property type="project" value="InterPro"/>
</dbReference>
<dbReference type="InterPro" id="IPR013747">
    <property type="entry name" value="ACP_syn_III_C"/>
</dbReference>
<evidence type="ECO:0000256" key="1">
    <source>
        <dbReference type="ARBA" id="ARBA00005194"/>
    </source>
</evidence>
<dbReference type="Pfam" id="PF08545">
    <property type="entry name" value="ACP_syn_III"/>
    <property type="match status" value="1"/>
</dbReference>
<reference evidence="16 17" key="1">
    <citation type="submission" date="2012-05" db="EMBL/GenBank/DDBJ databases">
        <title>The Genome Sequence of Sutterella wadsworthensis 2_1_59BFAA.</title>
        <authorList>
            <consortium name="The Broad Institute Genome Sequencing Platform"/>
            <person name="Earl A."/>
            <person name="Ward D."/>
            <person name="Feldgarden M."/>
            <person name="Gevers D."/>
            <person name="Daigneault M."/>
            <person name="Strauss J."/>
            <person name="Allen-Vercoe E."/>
            <person name="Walker B."/>
            <person name="Young S.K."/>
            <person name="Zeng Q."/>
            <person name="Gargeya S."/>
            <person name="Fitzgerald M."/>
            <person name="Haas B."/>
            <person name="Abouelleil A."/>
            <person name="Alvarado L."/>
            <person name="Arachchi H.M."/>
            <person name="Berlin A.M."/>
            <person name="Chapman S.B."/>
            <person name="Goldberg J."/>
            <person name="Griggs A."/>
            <person name="Gujja S."/>
            <person name="Hansen M."/>
            <person name="Howarth C."/>
            <person name="Imamovic A."/>
            <person name="Larimer J."/>
            <person name="McCowen C."/>
            <person name="Montmayeur A."/>
            <person name="Murphy C."/>
            <person name="Neiman D."/>
            <person name="Pearson M."/>
            <person name="Priest M."/>
            <person name="Roberts A."/>
            <person name="Saif S."/>
            <person name="Shea T."/>
            <person name="Sisk P."/>
            <person name="Sykes S."/>
            <person name="Wortman J."/>
            <person name="Nusbaum C."/>
            <person name="Birren B."/>
        </authorList>
    </citation>
    <scope>NUCLEOTIDE SEQUENCE [LARGE SCALE GENOMIC DNA]</scope>
    <source>
        <strain evidence="16 17">2_1_59BFAA</strain>
    </source>
</reference>
<dbReference type="EC" id="2.3.1.180" evidence="3 13"/>
<feature type="active site" evidence="13">
    <location>
        <position position="253"/>
    </location>
</feature>
<dbReference type="InterPro" id="IPR016039">
    <property type="entry name" value="Thiolase-like"/>
</dbReference>
<dbReference type="NCBIfam" id="NF006829">
    <property type="entry name" value="PRK09352.1"/>
    <property type="match status" value="1"/>
</dbReference>
<dbReference type="AlphaFoldDB" id="K1JWR0"/>
<evidence type="ECO:0000313" key="16">
    <source>
        <dbReference type="EMBL" id="EKB32112.1"/>
    </source>
</evidence>
<evidence type="ECO:0000256" key="7">
    <source>
        <dbReference type="ARBA" id="ARBA00022832"/>
    </source>
</evidence>
<comment type="subunit">
    <text evidence="13">Homodimer.</text>
</comment>
<comment type="subcellular location">
    <subcellularLocation>
        <location evidence="13">Cytoplasm</location>
    </subcellularLocation>
</comment>
<feature type="domain" description="Beta-ketoacyl-[acyl-carrier-protein] synthase III C-terminal" evidence="14">
    <location>
        <begin position="242"/>
        <end position="326"/>
    </location>
</feature>
<dbReference type="HOGENOM" id="CLU_039592_3_1_4"/>
<keyword evidence="11 13" id="KW-0012">Acyltransferase</keyword>
<comment type="function">
    <text evidence="13">Catalyzes the condensation reaction of fatty acid synthesis by the addition to an acyl acceptor of two carbons from malonyl-ACP. Catalyzes the first condensation reaction which initiates fatty acid synthesis and may therefore play a role in governing the total rate of fatty acid production. Possesses both acetoacetyl-ACP synthase and acetyl transacylase activities. Its substrate specificity determines the biosynthesis of branched-chain and/or straight-chain of fatty acids.</text>
</comment>
<dbReference type="HAMAP" id="MF_01815">
    <property type="entry name" value="FabH"/>
    <property type="match status" value="1"/>
</dbReference>
<dbReference type="NCBIfam" id="TIGR00747">
    <property type="entry name" value="fabH"/>
    <property type="match status" value="1"/>
</dbReference>
<evidence type="ECO:0000256" key="13">
    <source>
        <dbReference type="HAMAP-Rule" id="MF_01815"/>
    </source>
</evidence>
<evidence type="ECO:0000259" key="15">
    <source>
        <dbReference type="Pfam" id="PF08545"/>
    </source>
</evidence>
<evidence type="ECO:0000256" key="9">
    <source>
        <dbReference type="ARBA" id="ARBA00023160"/>
    </source>
</evidence>
<dbReference type="FunFam" id="3.40.47.10:FF:000004">
    <property type="entry name" value="3-oxoacyl-[acyl-carrier-protein] synthase 3"/>
    <property type="match status" value="1"/>
</dbReference>
<keyword evidence="7 13" id="KW-0276">Fatty acid metabolism</keyword>
<evidence type="ECO:0000259" key="14">
    <source>
        <dbReference type="Pfam" id="PF08541"/>
    </source>
</evidence>
<keyword evidence="17" id="KW-1185">Reference proteome</keyword>
<comment type="caution">
    <text evidence="16">The sequence shown here is derived from an EMBL/GenBank/DDBJ whole genome shotgun (WGS) entry which is preliminary data.</text>
</comment>
<feature type="active site" evidence="13">
    <location>
        <position position="119"/>
    </location>
</feature>
<feature type="domain" description="Beta-ketoacyl-[acyl-carrier-protein] synthase III N-terminal" evidence="15">
    <location>
        <begin position="113"/>
        <end position="190"/>
    </location>
</feature>
<dbReference type="PATRIC" id="fig|742823.3.peg.280"/>
<comment type="pathway">
    <text evidence="1 13">Lipid metabolism; fatty acid biosynthesis.</text>
</comment>
<dbReference type="UniPathway" id="UPA00094"/>
<dbReference type="Gene3D" id="3.40.47.10">
    <property type="match status" value="1"/>
</dbReference>
<evidence type="ECO:0000256" key="6">
    <source>
        <dbReference type="ARBA" id="ARBA00022679"/>
    </source>
</evidence>
<evidence type="ECO:0000256" key="2">
    <source>
        <dbReference type="ARBA" id="ARBA00008642"/>
    </source>
</evidence>
<comment type="similarity">
    <text evidence="2 13">Belongs to the thiolase-like superfamily. FabH family.</text>
</comment>
<protein>
    <recommendedName>
        <fullName evidence="3 13">Beta-ketoacyl-[acyl-carrier-protein] synthase III</fullName>
        <shortName evidence="13">Beta-ketoacyl-ACP synthase III</shortName>
        <shortName evidence="13">KAS III</shortName>
        <ecNumber evidence="3 13">2.3.1.180</ecNumber>
    </recommendedName>
    <alternativeName>
        <fullName evidence="13">3-oxoacyl-[acyl-carrier-protein] synthase 3</fullName>
    </alternativeName>
    <alternativeName>
        <fullName evidence="13">3-oxoacyl-[acyl-carrier-protein] synthase III</fullName>
    </alternativeName>
</protein>
<dbReference type="GO" id="GO:0005737">
    <property type="term" value="C:cytoplasm"/>
    <property type="evidence" value="ECO:0007669"/>
    <property type="project" value="UniProtKB-SubCell"/>
</dbReference>
<organism evidence="16 17">
    <name type="scientific">Sutterella wadsworthensis 2_1_59BFAA</name>
    <dbReference type="NCBI Taxonomy" id="742823"/>
    <lineage>
        <taxon>Bacteria</taxon>
        <taxon>Pseudomonadati</taxon>
        <taxon>Pseudomonadota</taxon>
        <taxon>Betaproteobacteria</taxon>
        <taxon>Burkholderiales</taxon>
        <taxon>Sutterellaceae</taxon>
        <taxon>Sutterella</taxon>
    </lineage>
</organism>
<dbReference type="Proteomes" id="UP000005835">
    <property type="component" value="Unassembled WGS sequence"/>
</dbReference>
<dbReference type="RefSeq" id="WP_005433395.1">
    <property type="nucleotide sequence ID" value="NZ_JH815513.1"/>
</dbReference>
<dbReference type="SUPFAM" id="SSF53901">
    <property type="entry name" value="Thiolase-like"/>
    <property type="match status" value="1"/>
</dbReference>
<evidence type="ECO:0000313" key="17">
    <source>
        <dbReference type="Proteomes" id="UP000005835"/>
    </source>
</evidence>
<dbReference type="EMBL" id="ADMG01000008">
    <property type="protein sequence ID" value="EKB32112.1"/>
    <property type="molecule type" value="Genomic_DNA"/>
</dbReference>
<keyword evidence="6 13" id="KW-0808">Transferase</keyword>
<dbReference type="GO" id="GO:0044550">
    <property type="term" value="P:secondary metabolite biosynthetic process"/>
    <property type="evidence" value="ECO:0007669"/>
    <property type="project" value="TreeGrafter"/>
</dbReference>
<dbReference type="InterPro" id="IPR013751">
    <property type="entry name" value="ACP_syn_III_N"/>
</dbReference>
<dbReference type="Pfam" id="PF08541">
    <property type="entry name" value="ACP_syn_III_C"/>
    <property type="match status" value="1"/>
</dbReference>
<evidence type="ECO:0000256" key="11">
    <source>
        <dbReference type="ARBA" id="ARBA00023315"/>
    </source>
</evidence>
<keyword evidence="9 13" id="KW-0275">Fatty acid biosynthesis</keyword>
<evidence type="ECO:0000256" key="12">
    <source>
        <dbReference type="ARBA" id="ARBA00051096"/>
    </source>
</evidence>
<dbReference type="CDD" id="cd00830">
    <property type="entry name" value="KAS_III"/>
    <property type="match status" value="1"/>
</dbReference>
<evidence type="ECO:0000256" key="5">
    <source>
        <dbReference type="ARBA" id="ARBA00022516"/>
    </source>
</evidence>
<evidence type="ECO:0000256" key="3">
    <source>
        <dbReference type="ARBA" id="ARBA00012333"/>
    </source>
</evidence>
<proteinExistence type="inferred from homology"/>
<dbReference type="GO" id="GO:0033818">
    <property type="term" value="F:beta-ketoacyl-acyl-carrier-protein synthase III activity"/>
    <property type="evidence" value="ECO:0007669"/>
    <property type="project" value="UniProtKB-UniRule"/>
</dbReference>
<gene>
    <name evidence="13" type="primary">fabH</name>
    <name evidence="16" type="ORF">HMPREF9465_00288</name>
</gene>
<keyword evidence="10 13" id="KW-0511">Multifunctional enzyme</keyword>
<dbReference type="PANTHER" id="PTHR34069:SF2">
    <property type="entry name" value="BETA-KETOACYL-[ACYL-CARRIER-PROTEIN] SYNTHASE III"/>
    <property type="match status" value="1"/>
</dbReference>
<keyword evidence="8 13" id="KW-0443">Lipid metabolism</keyword>
<evidence type="ECO:0000256" key="4">
    <source>
        <dbReference type="ARBA" id="ARBA00022490"/>
    </source>
</evidence>
<feature type="region of interest" description="ACP-binding" evidence="13">
    <location>
        <begin position="254"/>
        <end position="258"/>
    </location>
</feature>